<organism evidence="2 3">
    <name type="scientific">Streblomastix strix</name>
    <dbReference type="NCBI Taxonomy" id="222440"/>
    <lineage>
        <taxon>Eukaryota</taxon>
        <taxon>Metamonada</taxon>
        <taxon>Preaxostyla</taxon>
        <taxon>Oxymonadida</taxon>
        <taxon>Streblomastigidae</taxon>
        <taxon>Streblomastix</taxon>
    </lineage>
</organism>
<keyword evidence="1" id="KW-0812">Transmembrane</keyword>
<sequence length="82" mass="8959">MQEAAEQIKQDSYDSGRTALVALPSILPLIALAEVLTQLSMSVMVDDEAKKLYIHRNLAFFSSALLSITGIMAAMDPKKMIC</sequence>
<feature type="non-terminal residue" evidence="2">
    <location>
        <position position="82"/>
    </location>
</feature>
<dbReference type="EMBL" id="SNRW01026936">
    <property type="protein sequence ID" value="KAA6360446.1"/>
    <property type="molecule type" value="Genomic_DNA"/>
</dbReference>
<reference evidence="2 3" key="1">
    <citation type="submission" date="2019-03" db="EMBL/GenBank/DDBJ databases">
        <title>Single cell metagenomics reveals metabolic interactions within the superorganism composed of flagellate Streblomastix strix and complex community of Bacteroidetes bacteria on its surface.</title>
        <authorList>
            <person name="Treitli S.C."/>
            <person name="Kolisko M."/>
            <person name="Husnik F."/>
            <person name="Keeling P."/>
            <person name="Hampl V."/>
        </authorList>
    </citation>
    <scope>NUCLEOTIDE SEQUENCE [LARGE SCALE GENOMIC DNA]</scope>
    <source>
        <strain evidence="2">ST1C</strain>
    </source>
</reference>
<evidence type="ECO:0000313" key="3">
    <source>
        <dbReference type="Proteomes" id="UP000324800"/>
    </source>
</evidence>
<evidence type="ECO:0000313" key="2">
    <source>
        <dbReference type="EMBL" id="KAA6360446.1"/>
    </source>
</evidence>
<accession>A0A5J4TPQ8</accession>
<protein>
    <submittedName>
        <fullName evidence="2">Uncharacterized protein</fullName>
    </submittedName>
</protein>
<keyword evidence="1" id="KW-0472">Membrane</keyword>
<dbReference type="Proteomes" id="UP000324800">
    <property type="component" value="Unassembled WGS sequence"/>
</dbReference>
<feature type="transmembrane region" description="Helical" evidence="1">
    <location>
        <begin position="53"/>
        <end position="75"/>
    </location>
</feature>
<proteinExistence type="predicted"/>
<dbReference type="AlphaFoldDB" id="A0A5J4TPQ8"/>
<keyword evidence="1" id="KW-1133">Transmembrane helix</keyword>
<name>A0A5J4TPQ8_9EUKA</name>
<evidence type="ECO:0000256" key="1">
    <source>
        <dbReference type="SAM" id="Phobius"/>
    </source>
</evidence>
<comment type="caution">
    <text evidence="2">The sequence shown here is derived from an EMBL/GenBank/DDBJ whole genome shotgun (WGS) entry which is preliminary data.</text>
</comment>
<feature type="transmembrane region" description="Helical" evidence="1">
    <location>
        <begin position="20"/>
        <end position="41"/>
    </location>
</feature>
<gene>
    <name evidence="2" type="ORF">EZS28_044026</name>
</gene>